<reference evidence="3" key="2">
    <citation type="submission" date="2017-12" db="EMBL/GenBank/DDBJ databases">
        <title>WGS assembly of Marchantia polymorpha.</title>
        <authorList>
            <person name="Bowman J.L."/>
            <person name="Kohchi T."/>
            <person name="Yamato K.T."/>
            <person name="Jenkins J."/>
            <person name="Shu S."/>
            <person name="Ishizaki K."/>
            <person name="Yamaoka S."/>
            <person name="Nishihama R."/>
            <person name="Nakamura Y."/>
            <person name="Berger F."/>
            <person name="Adam C."/>
            <person name="Aki S.S."/>
            <person name="Althoff F."/>
            <person name="Araki T."/>
            <person name="Arteaga-Vazquez M.A."/>
            <person name="Balasubrmanian S."/>
            <person name="Bauer D."/>
            <person name="Boehm C.R."/>
            <person name="Briginshaw L."/>
            <person name="Caballero-Perez J."/>
            <person name="Catarino B."/>
            <person name="Chen F."/>
            <person name="Chiyoda S."/>
            <person name="Chovatia M."/>
            <person name="Davies K.M."/>
            <person name="Delmans M."/>
            <person name="Demura T."/>
            <person name="Dierschke T."/>
            <person name="Dolan L."/>
            <person name="Dorantes-Acosta A.E."/>
            <person name="Eklund D.M."/>
            <person name="Florent S.N."/>
            <person name="Flores-Sandoval E."/>
            <person name="Fujiyama A."/>
            <person name="Fukuzawa H."/>
            <person name="Galik B."/>
            <person name="Grimanelli D."/>
            <person name="Grimwood J."/>
            <person name="Grossniklaus U."/>
            <person name="Hamada T."/>
            <person name="Haseloff J."/>
            <person name="Hetherington A.J."/>
            <person name="Higo A."/>
            <person name="Hirakawa Y."/>
            <person name="Hundley H.N."/>
            <person name="Ikeda Y."/>
            <person name="Inoue K."/>
            <person name="Inoue S."/>
            <person name="Ishida S."/>
            <person name="Jia Q."/>
            <person name="Kakita M."/>
            <person name="Kanazawa T."/>
            <person name="Kawai Y."/>
            <person name="Kawashima T."/>
            <person name="Kennedy M."/>
            <person name="Kinose K."/>
            <person name="Kinoshita T."/>
            <person name="Kohara Y."/>
            <person name="Koide E."/>
            <person name="Komatsu K."/>
            <person name="Kopischke S."/>
            <person name="Kubo M."/>
            <person name="Kyozuka J."/>
            <person name="Lagercrantz U."/>
            <person name="Lin S.S."/>
            <person name="Lindquist E."/>
            <person name="Lipzen A.M."/>
            <person name="Lu C."/>
            <person name="Luna E.D."/>
            <person name="Martienssen R.A."/>
            <person name="Minamino N."/>
            <person name="Mizutani M."/>
            <person name="Mizutani M."/>
            <person name="Mochizuki N."/>
            <person name="Monte I."/>
            <person name="Mosher R."/>
            <person name="Nagasaki H."/>
            <person name="Nakagami H."/>
            <person name="Naramoto S."/>
            <person name="Nishitani K."/>
            <person name="Ohtani M."/>
            <person name="Okamoto T."/>
            <person name="Okumura M."/>
            <person name="Phillips J."/>
            <person name="Pollak B."/>
            <person name="Reinders A."/>
            <person name="Roevekamp M."/>
            <person name="Sano R."/>
            <person name="Sawa S."/>
            <person name="Schmid M.W."/>
            <person name="Shirakawa M."/>
            <person name="Solano R."/>
            <person name="Spunde A."/>
            <person name="Suetsugu N."/>
            <person name="Sugano S."/>
            <person name="Sugiyama A."/>
            <person name="Sun R."/>
            <person name="Suzuki Y."/>
            <person name="Takenaka M."/>
            <person name="Takezawa D."/>
            <person name="Tomogane H."/>
            <person name="Tsuzuki M."/>
            <person name="Ueda T."/>
            <person name="Umeda M."/>
            <person name="Ward J.M."/>
            <person name="Watanabe Y."/>
            <person name="Yazaki K."/>
            <person name="Yokoyama R."/>
            <person name="Yoshitake Y."/>
            <person name="Yotsui I."/>
            <person name="Zachgo S."/>
            <person name="Schmutz J."/>
        </authorList>
    </citation>
    <scope>NUCLEOTIDE SEQUENCE [LARGE SCALE GENOMIC DNA]</scope>
    <source>
        <strain evidence="3">Tak-1</strain>
    </source>
</reference>
<dbReference type="InterPro" id="IPR036869">
    <property type="entry name" value="J_dom_sf"/>
</dbReference>
<dbReference type="OrthoDB" id="445556at2759"/>
<dbReference type="Gramene" id="Mp6g20170.2">
    <property type="protein sequence ID" value="Mp6g20170.2.cds"/>
    <property type="gene ID" value="Mp6g20170"/>
</dbReference>
<dbReference type="EMBL" id="KZ772717">
    <property type="protein sequence ID" value="PTQ39375.1"/>
    <property type="molecule type" value="Genomic_DNA"/>
</dbReference>
<dbReference type="PROSITE" id="PS50076">
    <property type="entry name" value="DNAJ_2"/>
    <property type="match status" value="1"/>
</dbReference>
<dbReference type="CDD" id="cd06257">
    <property type="entry name" value="DnaJ"/>
    <property type="match status" value="1"/>
</dbReference>
<accession>A0A2R6WZU7</accession>
<sequence>MKLRPNSVGVAGVLQRYQQILRGYSTTRAEEKFKSPDGHNSASASAYEVLGLPETCNATSIRMAFRKLAKATHPDLQSQASTVEFIRVLAAYEILSDPQKRAQYDENLRFKRAQQSRSDTSEFREASYESGFGNGRSYEYGLEDRSTEVVSWLKSYRSMVKDIIRRQEIGVGSGWEEDLRAETKSALKKAYFGPPVSDREGLPECFEAEERAQPDLQEVLHLVSGRQLFGLVRLVQVSLLDRGTYAAPSLPQTRNDEVDSSSQTNDQTQVFTEMKFHTDAAQAPEYTREDIESTFVDLELQMFGNVVARSIRVPATESCPDPSVSGGYEGKDCIYVYLSSEQVEEDGTLADGTNLSVKRIFLGSIRGLGSSEVGSVCNVYGPDGKNTHLILQHRTPMVKHMQWFRIGEDGSPCECRCRRASVLPSRYWIFEPRTDTHNVGGWYIETFGQNKRSVRRRSKNRGPYQQDYHHHGRSNFASDIEGGKMLHPAMYILAAAYKTLDEEAAQRRKVSISTQLKTWFGLEKFSSSISVWWRRRWSSSMKP</sequence>
<dbReference type="PRINTS" id="PR00625">
    <property type="entry name" value="JDOMAIN"/>
</dbReference>
<keyword evidence="4" id="KW-1185">Reference proteome</keyword>
<dbReference type="AlphaFoldDB" id="A0A2R6WZU7"/>
<gene>
    <name evidence="3" type="ORF">MARPO_0045s0047</name>
</gene>
<reference evidence="4" key="1">
    <citation type="journal article" date="2017" name="Cell">
        <title>Insights into land plant evolution garnered from the Marchantia polymorpha genome.</title>
        <authorList>
            <person name="Bowman J.L."/>
            <person name="Kohchi T."/>
            <person name="Yamato K.T."/>
            <person name="Jenkins J."/>
            <person name="Shu S."/>
            <person name="Ishizaki K."/>
            <person name="Yamaoka S."/>
            <person name="Nishihama R."/>
            <person name="Nakamura Y."/>
            <person name="Berger F."/>
            <person name="Adam C."/>
            <person name="Aki S.S."/>
            <person name="Althoff F."/>
            <person name="Araki T."/>
            <person name="Arteaga-Vazquez M.A."/>
            <person name="Balasubrmanian S."/>
            <person name="Barry K."/>
            <person name="Bauer D."/>
            <person name="Boehm C.R."/>
            <person name="Briginshaw L."/>
            <person name="Caballero-Perez J."/>
            <person name="Catarino B."/>
            <person name="Chen F."/>
            <person name="Chiyoda S."/>
            <person name="Chovatia M."/>
            <person name="Davies K.M."/>
            <person name="Delmans M."/>
            <person name="Demura T."/>
            <person name="Dierschke T."/>
            <person name="Dolan L."/>
            <person name="Dorantes-Acosta A.E."/>
            <person name="Eklund D.M."/>
            <person name="Florent S.N."/>
            <person name="Flores-Sandoval E."/>
            <person name="Fujiyama A."/>
            <person name="Fukuzawa H."/>
            <person name="Galik B."/>
            <person name="Grimanelli D."/>
            <person name="Grimwood J."/>
            <person name="Grossniklaus U."/>
            <person name="Hamada T."/>
            <person name="Haseloff J."/>
            <person name="Hetherington A.J."/>
            <person name="Higo A."/>
            <person name="Hirakawa Y."/>
            <person name="Hundley H.N."/>
            <person name="Ikeda Y."/>
            <person name="Inoue K."/>
            <person name="Inoue S.I."/>
            <person name="Ishida S."/>
            <person name="Jia Q."/>
            <person name="Kakita M."/>
            <person name="Kanazawa T."/>
            <person name="Kawai Y."/>
            <person name="Kawashima T."/>
            <person name="Kennedy M."/>
            <person name="Kinose K."/>
            <person name="Kinoshita T."/>
            <person name="Kohara Y."/>
            <person name="Koide E."/>
            <person name="Komatsu K."/>
            <person name="Kopischke S."/>
            <person name="Kubo M."/>
            <person name="Kyozuka J."/>
            <person name="Lagercrantz U."/>
            <person name="Lin S.S."/>
            <person name="Lindquist E."/>
            <person name="Lipzen A.M."/>
            <person name="Lu C.W."/>
            <person name="De Luna E."/>
            <person name="Martienssen R.A."/>
            <person name="Minamino N."/>
            <person name="Mizutani M."/>
            <person name="Mizutani M."/>
            <person name="Mochizuki N."/>
            <person name="Monte I."/>
            <person name="Mosher R."/>
            <person name="Nagasaki H."/>
            <person name="Nakagami H."/>
            <person name="Naramoto S."/>
            <person name="Nishitani K."/>
            <person name="Ohtani M."/>
            <person name="Okamoto T."/>
            <person name="Okumura M."/>
            <person name="Phillips J."/>
            <person name="Pollak B."/>
            <person name="Reinders A."/>
            <person name="Rovekamp M."/>
            <person name="Sano R."/>
            <person name="Sawa S."/>
            <person name="Schmid M.W."/>
            <person name="Shirakawa M."/>
            <person name="Solano R."/>
            <person name="Spunde A."/>
            <person name="Suetsugu N."/>
            <person name="Sugano S."/>
            <person name="Sugiyama A."/>
            <person name="Sun R."/>
            <person name="Suzuki Y."/>
            <person name="Takenaka M."/>
            <person name="Takezawa D."/>
            <person name="Tomogane H."/>
            <person name="Tsuzuki M."/>
            <person name="Ueda T."/>
            <person name="Umeda M."/>
            <person name="Ward J.M."/>
            <person name="Watanabe Y."/>
            <person name="Yazaki K."/>
            <person name="Yokoyama R."/>
            <person name="Yoshitake Y."/>
            <person name="Yotsui I."/>
            <person name="Zachgo S."/>
            <person name="Schmutz J."/>
        </authorList>
    </citation>
    <scope>NUCLEOTIDE SEQUENCE [LARGE SCALE GENOMIC DNA]</scope>
    <source>
        <strain evidence="4">Tak-1</strain>
    </source>
</reference>
<dbReference type="Gramene" id="Mp6g20170.1">
    <property type="protein sequence ID" value="Mp6g20170.1.cds"/>
    <property type="gene ID" value="Mp6g20170"/>
</dbReference>
<dbReference type="EMBL" id="KZ772717">
    <property type="protein sequence ID" value="PTQ39374.1"/>
    <property type="molecule type" value="Genomic_DNA"/>
</dbReference>
<dbReference type="SUPFAM" id="SSF46565">
    <property type="entry name" value="Chaperone J-domain"/>
    <property type="match status" value="1"/>
</dbReference>
<feature type="region of interest" description="Disordered" evidence="1">
    <location>
        <begin position="454"/>
        <end position="473"/>
    </location>
</feature>
<dbReference type="Pfam" id="PF00226">
    <property type="entry name" value="DnaJ"/>
    <property type="match status" value="1"/>
</dbReference>
<organism evidence="3 4">
    <name type="scientific">Marchantia polymorpha</name>
    <name type="common">Common liverwort</name>
    <name type="synonym">Marchantia aquatica</name>
    <dbReference type="NCBI Taxonomy" id="3197"/>
    <lineage>
        <taxon>Eukaryota</taxon>
        <taxon>Viridiplantae</taxon>
        <taxon>Streptophyta</taxon>
        <taxon>Embryophyta</taxon>
        <taxon>Marchantiophyta</taxon>
        <taxon>Marchantiopsida</taxon>
        <taxon>Marchantiidae</taxon>
        <taxon>Marchantiales</taxon>
        <taxon>Marchantiaceae</taxon>
        <taxon>Marchantia</taxon>
    </lineage>
</organism>
<name>A0A2R6WZU7_MARPO</name>
<dbReference type="EMBL" id="KZ772717">
    <property type="protein sequence ID" value="PTQ39376.1"/>
    <property type="molecule type" value="Genomic_DNA"/>
</dbReference>
<dbReference type="PANTHER" id="PTHR45286:SF1">
    <property type="entry name" value="CHAPERONE DNAJ-DOMAIN SUPERFAMILY PROTEIN"/>
    <property type="match status" value="1"/>
</dbReference>
<dbReference type="Gene3D" id="1.10.287.110">
    <property type="entry name" value="DnaJ domain"/>
    <property type="match status" value="1"/>
</dbReference>
<dbReference type="OMA" id="WYQVGDK"/>
<dbReference type="PANTHER" id="PTHR45286">
    <property type="entry name" value="CHAPERONE DNAJ-DOMAIN SUPERFAMILY PROTEIN"/>
    <property type="match status" value="1"/>
</dbReference>
<protein>
    <recommendedName>
        <fullName evidence="2">J domain-containing protein</fullName>
    </recommendedName>
</protein>
<dbReference type="Gramene" id="Mp6g20170.3">
    <property type="protein sequence ID" value="Mp6g20170.3.cds"/>
    <property type="gene ID" value="Mp6g20170"/>
</dbReference>
<proteinExistence type="predicted"/>
<dbReference type="SMART" id="SM00271">
    <property type="entry name" value="DnaJ"/>
    <property type="match status" value="1"/>
</dbReference>
<evidence type="ECO:0000313" key="4">
    <source>
        <dbReference type="Proteomes" id="UP000244005"/>
    </source>
</evidence>
<dbReference type="PROSITE" id="PS00636">
    <property type="entry name" value="DNAJ_1"/>
    <property type="match status" value="1"/>
</dbReference>
<dbReference type="InterPro" id="IPR001623">
    <property type="entry name" value="DnaJ_domain"/>
</dbReference>
<feature type="domain" description="J" evidence="2">
    <location>
        <begin position="45"/>
        <end position="108"/>
    </location>
</feature>
<dbReference type="InterPro" id="IPR018253">
    <property type="entry name" value="DnaJ_domain_CS"/>
</dbReference>
<evidence type="ECO:0000256" key="1">
    <source>
        <dbReference type="SAM" id="MobiDB-lite"/>
    </source>
</evidence>
<evidence type="ECO:0000259" key="2">
    <source>
        <dbReference type="PROSITE" id="PS50076"/>
    </source>
</evidence>
<dbReference type="Proteomes" id="UP000244005">
    <property type="component" value="Unassembled WGS sequence"/>
</dbReference>
<evidence type="ECO:0000313" key="3">
    <source>
        <dbReference type="EMBL" id="PTQ39374.1"/>
    </source>
</evidence>